<protein>
    <submittedName>
        <fullName evidence="1">Uncharacterized protein</fullName>
    </submittedName>
</protein>
<evidence type="ECO:0000313" key="2">
    <source>
        <dbReference type="Proteomes" id="UP000315471"/>
    </source>
</evidence>
<gene>
    <name evidence="1" type="ORF">Q31b_31570</name>
</gene>
<dbReference type="RefSeq" id="WP_146600520.1">
    <property type="nucleotide sequence ID" value="NZ_SJPY01000005.1"/>
</dbReference>
<proteinExistence type="predicted"/>
<evidence type="ECO:0000313" key="1">
    <source>
        <dbReference type="EMBL" id="TWU39842.1"/>
    </source>
</evidence>
<dbReference type="OrthoDB" id="281295at2"/>
<sequence>MNKIDLGALSARMRELEPEVTAAYKHVDAEWASVVKTLEGLSIPCKVGYTYWYDEMDHVSDHCDYNALEWRKHNGKKRLCLTEYTAIGPDHDDRYSEAVTPFEEWSMEQKVQFLRSVPKFFEMATKQVEQFLKRALEASEK</sequence>
<reference evidence="1 2" key="1">
    <citation type="submission" date="2019-02" db="EMBL/GenBank/DDBJ databases">
        <title>Deep-cultivation of Planctomycetes and their phenomic and genomic characterization uncovers novel biology.</title>
        <authorList>
            <person name="Wiegand S."/>
            <person name="Jogler M."/>
            <person name="Boedeker C."/>
            <person name="Pinto D."/>
            <person name="Vollmers J."/>
            <person name="Rivas-Marin E."/>
            <person name="Kohn T."/>
            <person name="Peeters S.H."/>
            <person name="Heuer A."/>
            <person name="Rast P."/>
            <person name="Oberbeckmann S."/>
            <person name="Bunk B."/>
            <person name="Jeske O."/>
            <person name="Meyerdierks A."/>
            <person name="Storesund J.E."/>
            <person name="Kallscheuer N."/>
            <person name="Luecker S."/>
            <person name="Lage O.M."/>
            <person name="Pohl T."/>
            <person name="Merkel B.J."/>
            <person name="Hornburger P."/>
            <person name="Mueller R.-W."/>
            <person name="Bruemmer F."/>
            <person name="Labrenz M."/>
            <person name="Spormann A.M."/>
            <person name="Op Den Camp H."/>
            <person name="Overmann J."/>
            <person name="Amann R."/>
            <person name="Jetten M.S.M."/>
            <person name="Mascher T."/>
            <person name="Medema M.H."/>
            <person name="Devos D.P."/>
            <person name="Kaster A.-K."/>
            <person name="Ovreas L."/>
            <person name="Rohde M."/>
            <person name="Galperin M.Y."/>
            <person name="Jogler C."/>
        </authorList>
    </citation>
    <scope>NUCLEOTIDE SEQUENCE [LARGE SCALE GENOMIC DNA]</scope>
    <source>
        <strain evidence="1 2">Q31b</strain>
    </source>
</reference>
<name>A0A5C6DT35_9BACT</name>
<keyword evidence="2" id="KW-1185">Reference proteome</keyword>
<organism evidence="1 2">
    <name type="scientific">Novipirellula aureliae</name>
    <dbReference type="NCBI Taxonomy" id="2527966"/>
    <lineage>
        <taxon>Bacteria</taxon>
        <taxon>Pseudomonadati</taxon>
        <taxon>Planctomycetota</taxon>
        <taxon>Planctomycetia</taxon>
        <taxon>Pirellulales</taxon>
        <taxon>Pirellulaceae</taxon>
        <taxon>Novipirellula</taxon>
    </lineage>
</organism>
<accession>A0A5C6DT35</accession>
<comment type="caution">
    <text evidence="1">The sequence shown here is derived from an EMBL/GenBank/DDBJ whole genome shotgun (WGS) entry which is preliminary data.</text>
</comment>
<dbReference type="EMBL" id="SJPY01000005">
    <property type="protein sequence ID" value="TWU39842.1"/>
    <property type="molecule type" value="Genomic_DNA"/>
</dbReference>
<dbReference type="AlphaFoldDB" id="A0A5C6DT35"/>
<dbReference type="Proteomes" id="UP000315471">
    <property type="component" value="Unassembled WGS sequence"/>
</dbReference>